<sequence>MANDGMLLVNFGALQQATADINKGISTMQSQLDELERAAAPLVATWGGDAQEAYAARQAKWKAASTDLTQILQNIKAAVEQSTEDYITTEKQATQRFQ</sequence>
<name>A0ABW2HNF3_9ACTN</name>
<dbReference type="SUPFAM" id="SSF140453">
    <property type="entry name" value="EsxAB dimer-like"/>
    <property type="match status" value="1"/>
</dbReference>
<dbReference type="InterPro" id="IPR010310">
    <property type="entry name" value="T7SS_ESAT-6-like"/>
</dbReference>
<protein>
    <recommendedName>
        <fullName evidence="1">ESAT-6-like protein</fullName>
    </recommendedName>
</protein>
<evidence type="ECO:0000313" key="2">
    <source>
        <dbReference type="EMBL" id="MFC7274369.1"/>
    </source>
</evidence>
<dbReference type="RefSeq" id="WP_378966195.1">
    <property type="nucleotide sequence ID" value="NZ_JBHTBJ010000005.1"/>
</dbReference>
<reference evidence="3" key="1">
    <citation type="journal article" date="2019" name="Int. J. Syst. Evol. Microbiol.">
        <title>The Global Catalogue of Microorganisms (GCM) 10K type strain sequencing project: providing services to taxonomists for standard genome sequencing and annotation.</title>
        <authorList>
            <consortium name="The Broad Institute Genomics Platform"/>
            <consortium name="The Broad Institute Genome Sequencing Center for Infectious Disease"/>
            <person name="Wu L."/>
            <person name="Ma J."/>
        </authorList>
    </citation>
    <scope>NUCLEOTIDE SEQUENCE [LARGE SCALE GENOMIC DNA]</scope>
    <source>
        <strain evidence="3">XZYJT-10</strain>
    </source>
</reference>
<evidence type="ECO:0000256" key="1">
    <source>
        <dbReference type="RuleBase" id="RU362001"/>
    </source>
</evidence>
<keyword evidence="3" id="KW-1185">Reference proteome</keyword>
<dbReference type="Proteomes" id="UP001596548">
    <property type="component" value="Unassembled WGS sequence"/>
</dbReference>
<accession>A0ABW2HNF3</accession>
<comment type="similarity">
    <text evidence="1">Belongs to the WXG100 family.</text>
</comment>
<gene>
    <name evidence="2" type="ORF">ACFQS1_10295</name>
</gene>
<organism evidence="2 3">
    <name type="scientific">Paractinoplanes rhizophilus</name>
    <dbReference type="NCBI Taxonomy" id="1416877"/>
    <lineage>
        <taxon>Bacteria</taxon>
        <taxon>Bacillati</taxon>
        <taxon>Actinomycetota</taxon>
        <taxon>Actinomycetes</taxon>
        <taxon>Micromonosporales</taxon>
        <taxon>Micromonosporaceae</taxon>
        <taxon>Paractinoplanes</taxon>
    </lineage>
</organism>
<dbReference type="InterPro" id="IPR036689">
    <property type="entry name" value="ESAT-6-like_sf"/>
</dbReference>
<dbReference type="NCBIfam" id="TIGR03930">
    <property type="entry name" value="WXG100_ESAT6"/>
    <property type="match status" value="1"/>
</dbReference>
<dbReference type="Pfam" id="PF06013">
    <property type="entry name" value="WXG100"/>
    <property type="match status" value="1"/>
</dbReference>
<evidence type="ECO:0000313" key="3">
    <source>
        <dbReference type="Proteomes" id="UP001596548"/>
    </source>
</evidence>
<dbReference type="EMBL" id="JBHTBJ010000005">
    <property type="protein sequence ID" value="MFC7274369.1"/>
    <property type="molecule type" value="Genomic_DNA"/>
</dbReference>
<proteinExistence type="inferred from homology"/>
<dbReference type="Gene3D" id="1.10.287.1060">
    <property type="entry name" value="ESAT-6-like"/>
    <property type="match status" value="1"/>
</dbReference>
<comment type="caution">
    <text evidence="2">The sequence shown here is derived from an EMBL/GenBank/DDBJ whole genome shotgun (WGS) entry which is preliminary data.</text>
</comment>